<evidence type="ECO:0000259" key="1">
    <source>
        <dbReference type="Pfam" id="PF03478"/>
    </source>
</evidence>
<reference evidence="3" key="1">
    <citation type="submission" date="2015-06" db="UniProtKB">
        <authorList>
            <consortium name="EnsemblPlants"/>
        </authorList>
    </citation>
    <scope>IDENTIFICATION</scope>
</reference>
<dbReference type="AlphaFoldDB" id="N1QS43"/>
<dbReference type="InterPro" id="IPR005174">
    <property type="entry name" value="KIB1-4_b-propeller"/>
</dbReference>
<dbReference type="EnsemblPlants" id="EMT00381">
    <property type="protein sequence ID" value="EMT00381"/>
    <property type="gene ID" value="F775_00579"/>
</dbReference>
<dbReference type="Pfam" id="PF03478">
    <property type="entry name" value="Beta-prop_KIB1-4"/>
    <property type="match status" value="1"/>
</dbReference>
<evidence type="ECO:0000259" key="2">
    <source>
        <dbReference type="Pfam" id="PF25019"/>
    </source>
</evidence>
<protein>
    <submittedName>
        <fullName evidence="3">Uncharacterized protein</fullName>
    </submittedName>
</protein>
<dbReference type="InterPro" id="IPR056789">
    <property type="entry name" value="LRR_R13L1-DRL21"/>
</dbReference>
<dbReference type="Pfam" id="PF25019">
    <property type="entry name" value="LRR_R13L1-DRL21"/>
    <property type="match status" value="1"/>
</dbReference>
<feature type="domain" description="R13L1/DRL21-like LRR repeat region" evidence="2">
    <location>
        <begin position="273"/>
        <end position="342"/>
    </location>
</feature>
<dbReference type="PANTHER" id="PTHR45560">
    <property type="entry name" value="OS04G0163150 PROTEIN-RELATED"/>
    <property type="match status" value="1"/>
</dbReference>
<accession>N1QS43</accession>
<dbReference type="PANTHER" id="PTHR45560:SF6">
    <property type="entry name" value="DUF295 DOMAIN-CONTAINING PROTEIN"/>
    <property type="match status" value="1"/>
</dbReference>
<organism evidence="3">
    <name type="scientific">Aegilops tauschii</name>
    <name type="common">Tausch's goatgrass</name>
    <name type="synonym">Aegilops squarrosa</name>
    <dbReference type="NCBI Taxonomy" id="37682"/>
    <lineage>
        <taxon>Eukaryota</taxon>
        <taxon>Viridiplantae</taxon>
        <taxon>Streptophyta</taxon>
        <taxon>Embryophyta</taxon>
        <taxon>Tracheophyta</taxon>
        <taxon>Spermatophyta</taxon>
        <taxon>Magnoliopsida</taxon>
        <taxon>Liliopsida</taxon>
        <taxon>Poales</taxon>
        <taxon>Poaceae</taxon>
        <taxon>BOP clade</taxon>
        <taxon>Pooideae</taxon>
        <taxon>Triticodae</taxon>
        <taxon>Triticeae</taxon>
        <taxon>Triticinae</taxon>
        <taxon>Aegilops</taxon>
    </lineage>
</organism>
<sequence>MPSPGRASSTRSPASSGPPAIETIPCVFAFEEKPFIRGAPPYPDGFAVTTPGSMRRYFYRKVVLSDSAAIAMLITDLRYAEGRVWRLVPSRHGITKAGTKCARWPRSPSRDSIEAAVLHEGRFYSITYSGEVEAWEQDADGTGVFTSVVVAPGQPWLVYWLMIKVSLGTSDVRGRVLRGERLSAASSTDPGFRSTGVRETTGVNSKKLPHYRLGVWQSHEHGVAMLLPNLKDAVSEAEEFTWYEKKVQIEGDTSQSPFTEFFDTVVPGSFNKQFRGHLEVANVGILSKDDAAEAELKNKKDLDQLTLKVHPRRPQTIQDNELELLHILQPPITLKSLFLQNYARC</sequence>
<proteinExistence type="predicted"/>
<name>N1QS43_AEGTA</name>
<evidence type="ECO:0000313" key="3">
    <source>
        <dbReference type="EnsemblPlants" id="EMT00381"/>
    </source>
</evidence>
<feature type="domain" description="KIB1-4 beta-propeller" evidence="1">
    <location>
        <begin position="22"/>
        <end position="146"/>
    </location>
</feature>